<dbReference type="Gene3D" id="3.30.240.20">
    <property type="entry name" value="bsu07140 like domains"/>
    <property type="match status" value="2"/>
</dbReference>
<keyword evidence="11" id="KW-1185">Reference proteome</keyword>
<comment type="caution">
    <text evidence="10">The sequence shown here is derived from an EMBL/GenBank/DDBJ whole genome shotgun (WGS) entry which is preliminary data.</text>
</comment>
<evidence type="ECO:0000313" key="10">
    <source>
        <dbReference type="EMBL" id="MBP2026099.1"/>
    </source>
</evidence>
<evidence type="ECO:0000256" key="2">
    <source>
        <dbReference type="ARBA" id="ARBA00006448"/>
    </source>
</evidence>
<evidence type="ECO:0000256" key="7">
    <source>
        <dbReference type="SAM" id="Phobius"/>
    </source>
</evidence>
<dbReference type="InterPro" id="IPR023090">
    <property type="entry name" value="UPF0702_alpha/beta_dom_sf"/>
</dbReference>
<protein>
    <submittedName>
        <fullName evidence="10">Uncharacterized membrane protein YcaP (DUF421 family)</fullName>
    </submittedName>
</protein>
<evidence type="ECO:0000313" key="11">
    <source>
        <dbReference type="Proteomes" id="UP001519306"/>
    </source>
</evidence>
<sequence>MFNIFLKMLLRLGVGLLALIVYMNLLGRMQLAPQSAVDQIGNYILGGILGGIIYNLDLEFYKFFMAIIIWTCLMLVISYISSKNLNAKRMIKGKPTLLMENGLFISDAFSKNKINLDDILSKVHQNGIHSLKEIKTIWLEPNGQLTIVLKSDENIGWVLIEDGNINYIDLHRLNKTDTWLLSKIKDQGYSSISDIFYAEYLNGNIILYEYD</sequence>
<dbReference type="Pfam" id="PF20730">
    <property type="entry name" value="YetF_N"/>
    <property type="match status" value="1"/>
</dbReference>
<keyword evidence="5 7" id="KW-1133">Transmembrane helix</keyword>
<dbReference type="RefSeq" id="WP_210062019.1">
    <property type="nucleotide sequence ID" value="NZ_JAGGLJ010000021.1"/>
</dbReference>
<evidence type="ECO:0000256" key="5">
    <source>
        <dbReference type="ARBA" id="ARBA00022989"/>
    </source>
</evidence>
<keyword evidence="3" id="KW-1003">Cell membrane</keyword>
<feature type="transmembrane region" description="Helical" evidence="7">
    <location>
        <begin position="60"/>
        <end position="80"/>
    </location>
</feature>
<organism evidence="10 11">
    <name type="scientific">Peptoniphilus stercorisuis</name>
    <dbReference type="NCBI Taxonomy" id="1436965"/>
    <lineage>
        <taxon>Bacteria</taxon>
        <taxon>Bacillati</taxon>
        <taxon>Bacillota</taxon>
        <taxon>Tissierellia</taxon>
        <taxon>Tissierellales</taxon>
        <taxon>Peptoniphilaceae</taxon>
        <taxon>Peptoniphilus</taxon>
    </lineage>
</organism>
<evidence type="ECO:0000259" key="8">
    <source>
        <dbReference type="Pfam" id="PF04239"/>
    </source>
</evidence>
<comment type="similarity">
    <text evidence="2">Belongs to the UPF0702 family.</text>
</comment>
<evidence type="ECO:0000256" key="3">
    <source>
        <dbReference type="ARBA" id="ARBA00022475"/>
    </source>
</evidence>
<feature type="transmembrane region" description="Helical" evidence="7">
    <location>
        <begin position="37"/>
        <end position="54"/>
    </location>
</feature>
<dbReference type="InterPro" id="IPR048454">
    <property type="entry name" value="YetF_N"/>
</dbReference>
<evidence type="ECO:0000256" key="6">
    <source>
        <dbReference type="ARBA" id="ARBA00023136"/>
    </source>
</evidence>
<evidence type="ECO:0000259" key="9">
    <source>
        <dbReference type="Pfam" id="PF20730"/>
    </source>
</evidence>
<dbReference type="PANTHER" id="PTHR34582:SF6">
    <property type="entry name" value="UPF0702 TRANSMEMBRANE PROTEIN YCAP"/>
    <property type="match status" value="1"/>
</dbReference>
<dbReference type="Proteomes" id="UP001519306">
    <property type="component" value="Unassembled WGS sequence"/>
</dbReference>
<comment type="subcellular location">
    <subcellularLocation>
        <location evidence="1">Cell membrane</location>
        <topology evidence="1">Multi-pass membrane protein</topology>
    </subcellularLocation>
</comment>
<feature type="domain" description="YetF-like N-terminal transmembrane" evidence="9">
    <location>
        <begin position="6"/>
        <end position="80"/>
    </location>
</feature>
<evidence type="ECO:0000256" key="4">
    <source>
        <dbReference type="ARBA" id="ARBA00022692"/>
    </source>
</evidence>
<accession>A0ABS4KEA0</accession>
<feature type="transmembrane region" description="Helical" evidence="7">
    <location>
        <begin position="6"/>
        <end position="25"/>
    </location>
</feature>
<name>A0ABS4KEA0_9FIRM</name>
<gene>
    <name evidence="10" type="ORF">J2Z71_001657</name>
</gene>
<proteinExistence type="inferred from homology"/>
<dbReference type="InterPro" id="IPR007353">
    <property type="entry name" value="DUF421"/>
</dbReference>
<feature type="domain" description="YetF C-terminal" evidence="8">
    <location>
        <begin position="83"/>
        <end position="200"/>
    </location>
</feature>
<evidence type="ECO:0000256" key="1">
    <source>
        <dbReference type="ARBA" id="ARBA00004651"/>
    </source>
</evidence>
<dbReference type="Pfam" id="PF04239">
    <property type="entry name" value="DUF421"/>
    <property type="match status" value="1"/>
</dbReference>
<dbReference type="PANTHER" id="PTHR34582">
    <property type="entry name" value="UPF0702 TRANSMEMBRANE PROTEIN YCAP"/>
    <property type="match status" value="1"/>
</dbReference>
<keyword evidence="6 7" id="KW-0472">Membrane</keyword>
<reference evidence="10 11" key="1">
    <citation type="submission" date="2021-03" db="EMBL/GenBank/DDBJ databases">
        <title>Genomic Encyclopedia of Type Strains, Phase IV (KMG-IV): sequencing the most valuable type-strain genomes for metagenomic binning, comparative biology and taxonomic classification.</title>
        <authorList>
            <person name="Goeker M."/>
        </authorList>
    </citation>
    <scope>NUCLEOTIDE SEQUENCE [LARGE SCALE GENOMIC DNA]</scope>
    <source>
        <strain evidence="10 11">DSM 27563</strain>
    </source>
</reference>
<dbReference type="EMBL" id="JAGGLJ010000021">
    <property type="protein sequence ID" value="MBP2026099.1"/>
    <property type="molecule type" value="Genomic_DNA"/>
</dbReference>
<keyword evidence="4 7" id="KW-0812">Transmembrane</keyword>